<feature type="compositionally biased region" description="Polar residues" evidence="1">
    <location>
        <begin position="83"/>
        <end position="92"/>
    </location>
</feature>
<proteinExistence type="predicted"/>
<organism evidence="2 3">
    <name type="scientific">Mesocestoides corti</name>
    <name type="common">Flatworm</name>
    <dbReference type="NCBI Taxonomy" id="53468"/>
    <lineage>
        <taxon>Eukaryota</taxon>
        <taxon>Metazoa</taxon>
        <taxon>Spiralia</taxon>
        <taxon>Lophotrochozoa</taxon>
        <taxon>Platyhelminthes</taxon>
        <taxon>Cestoda</taxon>
        <taxon>Eucestoda</taxon>
        <taxon>Cyclophyllidea</taxon>
        <taxon>Mesocestoididae</taxon>
        <taxon>Mesocestoides</taxon>
    </lineage>
</organism>
<protein>
    <submittedName>
        <fullName evidence="4">LSM14 domain-containing protein</fullName>
    </submittedName>
</protein>
<feature type="compositionally biased region" description="Basic and acidic residues" evidence="1">
    <location>
        <begin position="27"/>
        <end position="40"/>
    </location>
</feature>
<dbReference type="EMBL" id="UXSR01005540">
    <property type="protein sequence ID" value="VDD82615.1"/>
    <property type="molecule type" value="Genomic_DNA"/>
</dbReference>
<dbReference type="WBParaSite" id="MCU_006340-RD">
    <property type="protein sequence ID" value="MCU_006340-RD"/>
    <property type="gene ID" value="MCU_006340"/>
</dbReference>
<dbReference type="AlphaFoldDB" id="A0A0R3ULQ1"/>
<name>A0A0R3ULQ1_MESCO</name>
<feature type="region of interest" description="Disordered" evidence="1">
    <location>
        <begin position="13"/>
        <end position="92"/>
    </location>
</feature>
<evidence type="ECO:0000313" key="2">
    <source>
        <dbReference type="EMBL" id="VDD82615.1"/>
    </source>
</evidence>
<dbReference type="Proteomes" id="UP000267029">
    <property type="component" value="Unassembled WGS sequence"/>
</dbReference>
<evidence type="ECO:0000313" key="4">
    <source>
        <dbReference type="WBParaSite" id="MCU_006340-RD"/>
    </source>
</evidence>
<evidence type="ECO:0000256" key="1">
    <source>
        <dbReference type="SAM" id="MobiDB-lite"/>
    </source>
</evidence>
<reference evidence="4" key="2">
    <citation type="submission" date="2019-11" db="UniProtKB">
        <authorList>
            <consortium name="WormBaseParasite"/>
        </authorList>
    </citation>
    <scope>IDENTIFICATION</scope>
</reference>
<sequence length="103" mass="11194">MLVFSTSLLPPLTHPMIETPTISSVHKIKDPKSHDQERIESSTPAVGRPPLFAPPTPEATGGGVSLRGHTRSHPRPQVPPPNTQLRSRSTSASKISFNCSFLY</sequence>
<gene>
    <name evidence="2" type="ORF">MCOS_LOCUS8618</name>
</gene>
<reference evidence="2 3" key="1">
    <citation type="submission" date="2018-10" db="EMBL/GenBank/DDBJ databases">
        <authorList>
            <consortium name="Pathogen Informatics"/>
        </authorList>
    </citation>
    <scope>NUCLEOTIDE SEQUENCE [LARGE SCALE GENOMIC DNA]</scope>
</reference>
<evidence type="ECO:0000313" key="3">
    <source>
        <dbReference type="Proteomes" id="UP000267029"/>
    </source>
</evidence>
<accession>A0A0R3ULQ1</accession>
<keyword evidence="3" id="KW-1185">Reference proteome</keyword>